<evidence type="ECO:0000313" key="2">
    <source>
        <dbReference type="WBParaSite" id="RSKR_0000414750.1"/>
    </source>
</evidence>
<proteinExistence type="predicted"/>
<organism evidence="1 2">
    <name type="scientific">Rhabditophanes sp. KR3021</name>
    <dbReference type="NCBI Taxonomy" id="114890"/>
    <lineage>
        <taxon>Eukaryota</taxon>
        <taxon>Metazoa</taxon>
        <taxon>Ecdysozoa</taxon>
        <taxon>Nematoda</taxon>
        <taxon>Chromadorea</taxon>
        <taxon>Rhabditida</taxon>
        <taxon>Tylenchina</taxon>
        <taxon>Panagrolaimomorpha</taxon>
        <taxon>Strongyloidoidea</taxon>
        <taxon>Alloionematidae</taxon>
        <taxon>Rhabditophanes</taxon>
    </lineage>
</organism>
<evidence type="ECO:0000313" key="1">
    <source>
        <dbReference type="Proteomes" id="UP000095286"/>
    </source>
</evidence>
<reference evidence="2" key="1">
    <citation type="submission" date="2016-11" db="UniProtKB">
        <authorList>
            <consortium name="WormBaseParasite"/>
        </authorList>
    </citation>
    <scope>IDENTIFICATION</scope>
    <source>
        <strain evidence="2">KR3021</strain>
    </source>
</reference>
<dbReference type="WBParaSite" id="RSKR_0000414750.1">
    <property type="protein sequence ID" value="RSKR_0000414750.1"/>
    <property type="gene ID" value="RSKR_0000414750"/>
</dbReference>
<dbReference type="Proteomes" id="UP000095286">
    <property type="component" value="Unplaced"/>
</dbReference>
<sequence>MILEFVLKPSYINKYYSCDYLSPEEWEQEKNPNPLLGSIYISIGTVVMLMYIPIVYVLVTKDMLKNNFYKLILCITIADLGGLSVSSWACGYFTIQGYVYCSQPIPIYFVALIILFTWC</sequence>
<accession>A0AC35TTY1</accession>
<protein>
    <submittedName>
        <fullName evidence="2">G_PROTEIN_RECEP_F1_2 domain-containing protein</fullName>
    </submittedName>
</protein>
<name>A0AC35TTY1_9BILA</name>